<keyword evidence="5" id="KW-0408">Iron</keyword>
<comment type="caution">
    <text evidence="8">The sequence shown here is derived from an EMBL/GenBank/DDBJ whole genome shotgun (WGS) entry which is preliminary data.</text>
</comment>
<keyword evidence="7" id="KW-0003">3Fe-4S</keyword>
<keyword evidence="3" id="KW-0479">Metal-binding</keyword>
<dbReference type="SUPFAM" id="SSF54862">
    <property type="entry name" value="4Fe-4S ferredoxins"/>
    <property type="match status" value="1"/>
</dbReference>
<dbReference type="RefSeq" id="WP_381086421.1">
    <property type="nucleotide sequence ID" value="NZ_JBHUDX010000068.1"/>
</dbReference>
<evidence type="ECO:0000256" key="1">
    <source>
        <dbReference type="ARBA" id="ARBA00001927"/>
    </source>
</evidence>
<dbReference type="Pfam" id="PF13459">
    <property type="entry name" value="Fer4_15"/>
    <property type="match status" value="1"/>
</dbReference>
<keyword evidence="6" id="KW-0411">Iron-sulfur</keyword>
<evidence type="ECO:0000256" key="3">
    <source>
        <dbReference type="ARBA" id="ARBA00022723"/>
    </source>
</evidence>
<proteinExistence type="predicted"/>
<reference evidence="9" key="1">
    <citation type="journal article" date="2019" name="Int. J. Syst. Evol. Microbiol.">
        <title>The Global Catalogue of Microorganisms (GCM) 10K type strain sequencing project: providing services to taxonomists for standard genome sequencing and annotation.</title>
        <authorList>
            <consortium name="The Broad Institute Genomics Platform"/>
            <consortium name="The Broad Institute Genome Sequencing Center for Infectious Disease"/>
            <person name="Wu L."/>
            <person name="Ma J."/>
        </authorList>
    </citation>
    <scope>NUCLEOTIDE SEQUENCE [LARGE SCALE GENOMIC DNA]</scope>
    <source>
        <strain evidence="9">CGMCC 1.12470</strain>
    </source>
</reference>
<dbReference type="InterPro" id="IPR051269">
    <property type="entry name" value="Fe-S_cluster_ET"/>
</dbReference>
<keyword evidence="4" id="KW-0249">Electron transport</keyword>
<dbReference type="PANTHER" id="PTHR36923:SF3">
    <property type="entry name" value="FERREDOXIN"/>
    <property type="match status" value="1"/>
</dbReference>
<evidence type="ECO:0000256" key="7">
    <source>
        <dbReference type="ARBA" id="ARBA00023291"/>
    </source>
</evidence>
<evidence type="ECO:0000256" key="2">
    <source>
        <dbReference type="ARBA" id="ARBA00022448"/>
    </source>
</evidence>
<dbReference type="PANTHER" id="PTHR36923">
    <property type="entry name" value="FERREDOXIN"/>
    <property type="match status" value="1"/>
</dbReference>
<keyword evidence="9" id="KW-1185">Reference proteome</keyword>
<evidence type="ECO:0000256" key="4">
    <source>
        <dbReference type="ARBA" id="ARBA00022982"/>
    </source>
</evidence>
<accession>A0ABW4IUU8</accession>
<gene>
    <name evidence="8" type="ORF">ACFSL4_23700</name>
</gene>
<dbReference type="EMBL" id="JBHUDX010000068">
    <property type="protein sequence ID" value="MFD1661124.1"/>
    <property type="molecule type" value="Genomic_DNA"/>
</dbReference>
<evidence type="ECO:0000256" key="6">
    <source>
        <dbReference type="ARBA" id="ARBA00023014"/>
    </source>
</evidence>
<evidence type="ECO:0000313" key="9">
    <source>
        <dbReference type="Proteomes" id="UP001597261"/>
    </source>
</evidence>
<comment type="cofactor">
    <cofactor evidence="1">
        <name>[3Fe-4S] cluster</name>
        <dbReference type="ChEBI" id="CHEBI:21137"/>
    </cofactor>
</comment>
<dbReference type="Proteomes" id="UP001597261">
    <property type="component" value="Unassembled WGS sequence"/>
</dbReference>
<dbReference type="Gene3D" id="3.30.70.20">
    <property type="match status" value="1"/>
</dbReference>
<evidence type="ECO:0000256" key="5">
    <source>
        <dbReference type="ARBA" id="ARBA00023004"/>
    </source>
</evidence>
<protein>
    <submittedName>
        <fullName evidence="8">Ferredoxin</fullName>
    </submittedName>
</protein>
<name>A0ABW4IUU8_9ACTN</name>
<evidence type="ECO:0000313" key="8">
    <source>
        <dbReference type="EMBL" id="MFD1661124.1"/>
    </source>
</evidence>
<keyword evidence="2" id="KW-0813">Transport</keyword>
<organism evidence="8 9">
    <name type="scientific">Streptomyces caeni</name>
    <dbReference type="NCBI Taxonomy" id="2307231"/>
    <lineage>
        <taxon>Bacteria</taxon>
        <taxon>Bacillati</taxon>
        <taxon>Actinomycetota</taxon>
        <taxon>Actinomycetes</taxon>
        <taxon>Kitasatosporales</taxon>
        <taxon>Streptomycetaceae</taxon>
        <taxon>Streptomyces</taxon>
    </lineage>
</organism>
<sequence>MTHTHTGAHHRARTLRIDRIACTGRGLCAEVLPELIDLDEWGYPILKDTTVPPHLRGHARRAVAACPVLALRTDRARR</sequence>